<dbReference type="AlphaFoldDB" id="A0A8H4BCH9"/>
<dbReference type="InterPro" id="IPR001279">
    <property type="entry name" value="Metallo-B-lactamas"/>
</dbReference>
<gene>
    <name evidence="8" type="ORF">FB192DRAFT_1394212</name>
</gene>
<comment type="subcellular location">
    <subcellularLocation>
        <location evidence="1">Nucleus</location>
    </subcellularLocation>
</comment>
<evidence type="ECO:0000256" key="4">
    <source>
        <dbReference type="ARBA" id="ARBA00023204"/>
    </source>
</evidence>
<reference evidence="8 9" key="1">
    <citation type="submission" date="2019-09" db="EMBL/GenBank/DDBJ databases">
        <authorList>
            <consortium name="DOE Joint Genome Institute"/>
            <person name="Mondo S.J."/>
            <person name="Navarro-Mendoza M.I."/>
            <person name="Perez-Arques C."/>
            <person name="Panchal S."/>
            <person name="Nicolas F.E."/>
            <person name="Ganguly P."/>
            <person name="Pangilinan J."/>
            <person name="Grigoriev I."/>
            <person name="Heitman J."/>
            <person name="Sanya K."/>
            <person name="Garre V."/>
        </authorList>
    </citation>
    <scope>NUCLEOTIDE SEQUENCE [LARGE SCALE GENOMIC DNA]</scope>
    <source>
        <strain evidence="8 9">MU402</strain>
    </source>
</reference>
<dbReference type="InterPro" id="IPR011084">
    <property type="entry name" value="DRMBL"/>
</dbReference>
<dbReference type="PANTHER" id="PTHR23240">
    <property type="entry name" value="DNA CROSS-LINK REPAIR PROTEIN PSO2/SNM1-RELATED"/>
    <property type="match status" value="1"/>
</dbReference>
<dbReference type="Proteomes" id="UP000469890">
    <property type="component" value="Unassembled WGS sequence"/>
</dbReference>
<keyword evidence="3" id="KW-0227">DNA damage</keyword>
<dbReference type="GO" id="GO:0036297">
    <property type="term" value="P:interstrand cross-link repair"/>
    <property type="evidence" value="ECO:0007669"/>
    <property type="project" value="TreeGrafter"/>
</dbReference>
<dbReference type="SUPFAM" id="SSF56281">
    <property type="entry name" value="Metallo-hydrolase/oxidoreductase"/>
    <property type="match status" value="1"/>
</dbReference>
<dbReference type="PANTHER" id="PTHR23240:SF6">
    <property type="entry name" value="DNA CROSS-LINK REPAIR 1A PROTEIN"/>
    <property type="match status" value="1"/>
</dbReference>
<organism evidence="8 9">
    <name type="scientific">Mucor circinelloides f. lusitanicus</name>
    <name type="common">Mucor racemosus var. lusitanicus</name>
    <dbReference type="NCBI Taxonomy" id="29924"/>
    <lineage>
        <taxon>Eukaryota</taxon>
        <taxon>Fungi</taxon>
        <taxon>Fungi incertae sedis</taxon>
        <taxon>Mucoromycota</taxon>
        <taxon>Mucoromycotina</taxon>
        <taxon>Mucoromycetes</taxon>
        <taxon>Mucorales</taxon>
        <taxon>Mucorineae</taxon>
        <taxon>Mucoraceae</taxon>
        <taxon>Mucor</taxon>
    </lineage>
</organism>
<feature type="compositionally biased region" description="Low complexity" evidence="6">
    <location>
        <begin position="97"/>
        <end position="106"/>
    </location>
</feature>
<sequence length="647" mass="73315">MAKQSRQENDTDGVRSKYFSIETYFKTPANVNKRLKPSTSDLQVEKAIQQQEEKKEQCPLCRLWILTESISMEVHVNQCLDMEQEREKENIAPLSMSLSEEASDSSSVRKDGSFSVEATVQSGPEEKVEEERDTLLASSSLDDSSNSIESVLLDGDNESNQPVAQCDTESTNTTSVQPSSWRTMFSFTSSSTSSTSSTSVTSRILGAKNVNASLPSLSPQKKTKQKPCPFYKRVRDTRFTVDAFNYGKIPDCDGYFLTHYHADHYGGLRANWSHGPIYCSQVTANLVKQELRVDSRYVHPLPMDQLYPIPGSNVQVALIDANHCPGSVLFLFVVDKKRHLHTGDFRAAPRMCLHPLIKQPENPPISCLYLDTTYLSPQYAFPAQEECIQAVCNVVKQELAPKIKKPSLLESWISIKRPVSKEQDPMTTTKNAFKLMMSQNSKATTSRVLIVVGTYTIGKERVFINIARMLKCKIYAPYKKKRILMCQEDQELKSMLTNDPSEAQVHVVPLRDIRADIMSNYLKEHQAHFTSLIGFKPTGWTFKSTSSQTSDMKLAPLSEIITPPADRTVRIEPYYSRNDIKLYGVPYSEHSSFRELASFIASMDIYHIIPTVNLSQVQAMSVFFDKWQEEKLAKRVAVVKYPNQEYW</sequence>
<keyword evidence="4" id="KW-0234">DNA repair</keyword>
<feature type="compositionally biased region" description="Basic and acidic residues" evidence="6">
    <location>
        <begin position="124"/>
        <end position="134"/>
    </location>
</feature>
<protein>
    <submittedName>
        <fullName evidence="8">DNA repair metallo-beta-lactamase-domain-containing protein</fullName>
    </submittedName>
</protein>
<comment type="caution">
    <text evidence="8">The sequence shown here is derived from an EMBL/GenBank/DDBJ whole genome shotgun (WGS) entry which is preliminary data.</text>
</comment>
<dbReference type="CDD" id="cd16273">
    <property type="entry name" value="SNM1A-1C-like_MBL-fold"/>
    <property type="match status" value="1"/>
</dbReference>
<proteinExistence type="inferred from homology"/>
<dbReference type="GO" id="GO:0005634">
    <property type="term" value="C:nucleus"/>
    <property type="evidence" value="ECO:0007669"/>
    <property type="project" value="UniProtKB-SubCell"/>
</dbReference>
<accession>A0A8H4BCH9</accession>
<dbReference type="EMBL" id="JAAECE010000007">
    <property type="protein sequence ID" value="KAF1798952.1"/>
    <property type="molecule type" value="Genomic_DNA"/>
</dbReference>
<evidence type="ECO:0000256" key="6">
    <source>
        <dbReference type="SAM" id="MobiDB-lite"/>
    </source>
</evidence>
<dbReference type="Gene3D" id="3.60.15.10">
    <property type="entry name" value="Ribonuclease Z/Hydroxyacylglutathione hydrolase-like"/>
    <property type="match status" value="1"/>
</dbReference>
<evidence type="ECO:0000256" key="3">
    <source>
        <dbReference type="ARBA" id="ARBA00022763"/>
    </source>
</evidence>
<name>A0A8H4BCH9_MUCCL</name>
<evidence type="ECO:0000256" key="5">
    <source>
        <dbReference type="ARBA" id="ARBA00023242"/>
    </source>
</evidence>
<evidence type="ECO:0000256" key="2">
    <source>
        <dbReference type="ARBA" id="ARBA00010304"/>
    </source>
</evidence>
<evidence type="ECO:0000256" key="1">
    <source>
        <dbReference type="ARBA" id="ARBA00004123"/>
    </source>
</evidence>
<keyword evidence="5" id="KW-0539">Nucleus</keyword>
<dbReference type="InterPro" id="IPR036866">
    <property type="entry name" value="RibonucZ/Hydroxyglut_hydro"/>
</dbReference>
<dbReference type="Pfam" id="PF07522">
    <property type="entry name" value="DRMBL"/>
    <property type="match status" value="1"/>
</dbReference>
<evidence type="ECO:0000259" key="7">
    <source>
        <dbReference type="SMART" id="SM00849"/>
    </source>
</evidence>
<dbReference type="Gene3D" id="3.40.50.12650">
    <property type="match status" value="1"/>
</dbReference>
<dbReference type="GO" id="GO:0035312">
    <property type="term" value="F:5'-3' DNA exonuclease activity"/>
    <property type="evidence" value="ECO:0007669"/>
    <property type="project" value="TreeGrafter"/>
</dbReference>
<feature type="domain" description="Metallo-beta-lactamase" evidence="7">
    <location>
        <begin position="225"/>
        <end position="403"/>
    </location>
</feature>
<dbReference type="SMART" id="SM00849">
    <property type="entry name" value="Lactamase_B"/>
    <property type="match status" value="1"/>
</dbReference>
<comment type="similarity">
    <text evidence="2">Belongs to the DNA repair metallo-beta-lactamase (DRMBL) family.</text>
</comment>
<evidence type="ECO:0000313" key="8">
    <source>
        <dbReference type="EMBL" id="KAF1798952.1"/>
    </source>
</evidence>
<dbReference type="GO" id="GO:0006303">
    <property type="term" value="P:double-strand break repair via nonhomologous end joining"/>
    <property type="evidence" value="ECO:0007669"/>
    <property type="project" value="TreeGrafter"/>
</dbReference>
<feature type="compositionally biased region" description="Polar residues" evidence="6">
    <location>
        <begin position="158"/>
        <end position="177"/>
    </location>
</feature>
<feature type="region of interest" description="Disordered" evidence="6">
    <location>
        <begin position="97"/>
        <end position="177"/>
    </location>
</feature>
<feature type="compositionally biased region" description="Low complexity" evidence="6">
    <location>
        <begin position="135"/>
        <end position="150"/>
    </location>
</feature>
<evidence type="ECO:0000313" key="9">
    <source>
        <dbReference type="Proteomes" id="UP000469890"/>
    </source>
</evidence>
<dbReference type="FunFam" id="3.40.50.12650:FF:000001">
    <property type="entry name" value="DNA cross-link repair 1A"/>
    <property type="match status" value="1"/>
</dbReference>
<dbReference type="GO" id="GO:0003684">
    <property type="term" value="F:damaged DNA binding"/>
    <property type="evidence" value="ECO:0007669"/>
    <property type="project" value="TreeGrafter"/>
</dbReference>